<evidence type="ECO:0000256" key="2">
    <source>
        <dbReference type="SAM" id="SignalP"/>
    </source>
</evidence>
<organism evidence="3 4">
    <name type="scientific">Thalassiosira pseudonana</name>
    <name type="common">Marine diatom</name>
    <name type="synonym">Cyclotella nana</name>
    <dbReference type="NCBI Taxonomy" id="35128"/>
    <lineage>
        <taxon>Eukaryota</taxon>
        <taxon>Sar</taxon>
        <taxon>Stramenopiles</taxon>
        <taxon>Ochrophyta</taxon>
        <taxon>Bacillariophyta</taxon>
        <taxon>Coscinodiscophyceae</taxon>
        <taxon>Thalassiosirophycidae</taxon>
        <taxon>Thalassiosirales</taxon>
        <taxon>Thalassiosiraceae</taxon>
        <taxon>Thalassiosira</taxon>
    </lineage>
</organism>
<dbReference type="AlphaFoldDB" id="B5YM13"/>
<dbReference type="InParanoid" id="B5YM13"/>
<keyword evidence="4" id="KW-1185">Reference proteome</keyword>
<dbReference type="HOGENOM" id="CLU_1484889_0_0_1"/>
<feature type="chain" id="PRO_5002839136" evidence="2">
    <location>
        <begin position="20"/>
        <end position="182"/>
    </location>
</feature>
<reference evidence="3 4" key="2">
    <citation type="journal article" date="2008" name="Nature">
        <title>The Phaeodactylum genome reveals the evolutionary history of diatom genomes.</title>
        <authorList>
            <person name="Bowler C."/>
            <person name="Allen A.E."/>
            <person name="Badger J.H."/>
            <person name="Grimwood J."/>
            <person name="Jabbari K."/>
            <person name="Kuo A."/>
            <person name="Maheswari U."/>
            <person name="Martens C."/>
            <person name="Maumus F."/>
            <person name="Otillar R.P."/>
            <person name="Rayko E."/>
            <person name="Salamov A."/>
            <person name="Vandepoele K."/>
            <person name="Beszteri B."/>
            <person name="Gruber A."/>
            <person name="Heijde M."/>
            <person name="Katinka M."/>
            <person name="Mock T."/>
            <person name="Valentin K."/>
            <person name="Verret F."/>
            <person name="Berges J.A."/>
            <person name="Brownlee C."/>
            <person name="Cadoret J.P."/>
            <person name="Chiovitti A."/>
            <person name="Choi C.J."/>
            <person name="Coesel S."/>
            <person name="De Martino A."/>
            <person name="Detter J.C."/>
            <person name="Durkin C."/>
            <person name="Falciatore A."/>
            <person name="Fournet J."/>
            <person name="Haruta M."/>
            <person name="Huysman M.J."/>
            <person name="Jenkins B.D."/>
            <person name="Jiroutova K."/>
            <person name="Jorgensen R.E."/>
            <person name="Joubert Y."/>
            <person name="Kaplan A."/>
            <person name="Kroger N."/>
            <person name="Kroth P.G."/>
            <person name="La Roche J."/>
            <person name="Lindquist E."/>
            <person name="Lommer M."/>
            <person name="Martin-Jezequel V."/>
            <person name="Lopez P.J."/>
            <person name="Lucas S."/>
            <person name="Mangogna M."/>
            <person name="McGinnis K."/>
            <person name="Medlin L.K."/>
            <person name="Montsant A."/>
            <person name="Oudot-Le Secq M.P."/>
            <person name="Napoli C."/>
            <person name="Obornik M."/>
            <person name="Parker M.S."/>
            <person name="Petit J.L."/>
            <person name="Porcel B.M."/>
            <person name="Poulsen N."/>
            <person name="Robison M."/>
            <person name="Rychlewski L."/>
            <person name="Rynearson T.A."/>
            <person name="Schmutz J."/>
            <person name="Shapiro H."/>
            <person name="Siaut M."/>
            <person name="Stanley M."/>
            <person name="Sussman M.R."/>
            <person name="Taylor A.R."/>
            <person name="Vardi A."/>
            <person name="von Dassow P."/>
            <person name="Vyverman W."/>
            <person name="Willis A."/>
            <person name="Wyrwicz L.S."/>
            <person name="Rokhsar D.S."/>
            <person name="Weissenbach J."/>
            <person name="Armbrust E.V."/>
            <person name="Green B.R."/>
            <person name="Van de Peer Y."/>
            <person name="Grigoriev I.V."/>
        </authorList>
    </citation>
    <scope>NUCLEOTIDE SEQUENCE [LARGE SCALE GENOMIC DNA]</scope>
    <source>
        <strain evidence="3 4">CCMP1335</strain>
    </source>
</reference>
<sequence>MTKLATLLLTATAATTALAFTTPLHLSHQQSTTTSSSSSSSTIVTSLNLFGSKNKDPAGGAAPSGPGMMNQLAMFKKAQEIAQKKNALDQELAQEKITGTAADGKITVTIQYIPPQLPMNPTPGYDASGVDIDEEYLEGVSAEVLSEALVEAIRDGEVKATEAVAEKYKSLEEDMQSIMGGM</sequence>
<dbReference type="SUPFAM" id="SSF82607">
    <property type="entry name" value="YbaB-like"/>
    <property type="match status" value="1"/>
</dbReference>
<dbReference type="GO" id="GO:0003677">
    <property type="term" value="F:DNA binding"/>
    <property type="evidence" value="ECO:0000318"/>
    <property type="project" value="GO_Central"/>
</dbReference>
<keyword evidence="1" id="KW-0238">DNA-binding</keyword>
<dbReference type="EMBL" id="CP001159">
    <property type="protein sequence ID" value="ACI64171.1"/>
    <property type="molecule type" value="Genomic_DNA"/>
</dbReference>
<dbReference type="PANTHER" id="PTHR33449">
    <property type="entry name" value="NUCLEOID-ASSOCIATED PROTEIN YBAB"/>
    <property type="match status" value="1"/>
</dbReference>
<dbReference type="InterPro" id="IPR036894">
    <property type="entry name" value="YbaB-like_sf"/>
</dbReference>
<reference evidence="3 4" key="1">
    <citation type="journal article" date="2004" name="Science">
        <title>The genome of the diatom Thalassiosira pseudonana: ecology, evolution, and metabolism.</title>
        <authorList>
            <person name="Armbrust E.V."/>
            <person name="Berges J.A."/>
            <person name="Bowler C."/>
            <person name="Green B.R."/>
            <person name="Martinez D."/>
            <person name="Putnam N.H."/>
            <person name="Zhou S."/>
            <person name="Allen A.E."/>
            <person name="Apt K.E."/>
            <person name="Bechner M."/>
            <person name="Brzezinski M.A."/>
            <person name="Chaal B.K."/>
            <person name="Chiovitti A."/>
            <person name="Davis A.K."/>
            <person name="Demarest M.S."/>
            <person name="Detter J.C."/>
            <person name="Glavina T."/>
            <person name="Goodstein D."/>
            <person name="Hadi M.Z."/>
            <person name="Hellsten U."/>
            <person name="Hildebrand M."/>
            <person name="Jenkins B.D."/>
            <person name="Jurka J."/>
            <person name="Kapitonov V.V."/>
            <person name="Kroger N."/>
            <person name="Lau W.W."/>
            <person name="Lane T.W."/>
            <person name="Larimer F.W."/>
            <person name="Lippmeier J.C."/>
            <person name="Lucas S."/>
            <person name="Medina M."/>
            <person name="Montsant A."/>
            <person name="Obornik M."/>
            <person name="Parker M.S."/>
            <person name="Palenik B."/>
            <person name="Pazour G.J."/>
            <person name="Richardson P.M."/>
            <person name="Rynearson T.A."/>
            <person name="Saito M.A."/>
            <person name="Schwartz D.C."/>
            <person name="Thamatrakoln K."/>
            <person name="Valentin K."/>
            <person name="Vardi A."/>
            <person name="Wilkerson F.P."/>
            <person name="Rokhsar D.S."/>
        </authorList>
    </citation>
    <scope>NUCLEOTIDE SEQUENCE [LARGE SCALE GENOMIC DNA]</scope>
    <source>
        <strain evidence="3 4">CCMP1335</strain>
    </source>
</reference>
<dbReference type="PANTHER" id="PTHR33449:SF1">
    <property type="entry name" value="NUCLEOID-ASSOCIATED PROTEIN YBAB"/>
    <property type="match status" value="1"/>
</dbReference>
<dbReference type="OMA" id="MMNQLAM"/>
<dbReference type="RefSeq" id="XP_002295454.1">
    <property type="nucleotide sequence ID" value="XM_002295418.1"/>
</dbReference>
<evidence type="ECO:0000313" key="4">
    <source>
        <dbReference type="Proteomes" id="UP000001449"/>
    </source>
</evidence>
<dbReference type="KEGG" id="tps:THAPS_25396"/>
<feature type="signal peptide" evidence="2">
    <location>
        <begin position="1"/>
        <end position="19"/>
    </location>
</feature>
<dbReference type="Gene3D" id="3.30.1310.10">
    <property type="entry name" value="Nucleoid-associated protein YbaB-like domain"/>
    <property type="match status" value="1"/>
</dbReference>
<dbReference type="eggNOG" id="ENOG502SV3K">
    <property type="taxonomic scope" value="Eukaryota"/>
</dbReference>
<dbReference type="InterPro" id="IPR004401">
    <property type="entry name" value="YbaB/EbfC"/>
</dbReference>
<evidence type="ECO:0000313" key="3">
    <source>
        <dbReference type="EMBL" id="ACI64171.1"/>
    </source>
</evidence>
<evidence type="ECO:0000256" key="1">
    <source>
        <dbReference type="ARBA" id="ARBA00023125"/>
    </source>
</evidence>
<dbReference type="GeneID" id="7444802"/>
<name>B5YM13_THAPS</name>
<gene>
    <name evidence="3" type="ORF">THAPS_25396</name>
</gene>
<protein>
    <submittedName>
        <fullName evidence="3">Uncharacterized protein</fullName>
    </submittedName>
</protein>
<keyword evidence="2" id="KW-0732">Signal</keyword>
<accession>B5YM13</accession>
<dbReference type="PaxDb" id="35128-Thaps25396"/>
<proteinExistence type="predicted"/>
<dbReference type="Proteomes" id="UP000001449">
    <property type="component" value="Chromosome 18"/>
</dbReference>